<proteinExistence type="predicted"/>
<keyword evidence="1" id="KW-0472">Membrane</keyword>
<keyword evidence="1" id="KW-1133">Transmembrane helix</keyword>
<name>A0ABT5HTV4_9CAUL</name>
<evidence type="ECO:0000313" key="3">
    <source>
        <dbReference type="Proteomes" id="UP001214854"/>
    </source>
</evidence>
<feature type="transmembrane region" description="Helical" evidence="1">
    <location>
        <begin position="85"/>
        <end position="110"/>
    </location>
</feature>
<accession>A0ABT5HTV4</accession>
<reference evidence="2 3" key="1">
    <citation type="submission" date="2023-01" db="EMBL/GenBank/DDBJ databases">
        <title>Novel species of the genus Asticcacaulis isolated from rivers.</title>
        <authorList>
            <person name="Lu H."/>
        </authorList>
    </citation>
    <scope>NUCLEOTIDE SEQUENCE [LARGE SCALE GENOMIC DNA]</scope>
    <source>
        <strain evidence="2 3">BYS171W</strain>
    </source>
</reference>
<feature type="transmembrane region" description="Helical" evidence="1">
    <location>
        <begin position="12"/>
        <end position="31"/>
    </location>
</feature>
<organism evidence="2 3">
    <name type="scientific">Asticcacaulis aquaticus</name>
    <dbReference type="NCBI Taxonomy" id="2984212"/>
    <lineage>
        <taxon>Bacteria</taxon>
        <taxon>Pseudomonadati</taxon>
        <taxon>Pseudomonadota</taxon>
        <taxon>Alphaproteobacteria</taxon>
        <taxon>Caulobacterales</taxon>
        <taxon>Caulobacteraceae</taxon>
        <taxon>Asticcacaulis</taxon>
    </lineage>
</organism>
<protein>
    <submittedName>
        <fullName evidence="2">Uncharacterized protein</fullName>
    </submittedName>
</protein>
<dbReference type="Proteomes" id="UP001214854">
    <property type="component" value="Unassembled WGS sequence"/>
</dbReference>
<keyword evidence="1" id="KW-0812">Transmembrane</keyword>
<sequence>MTSRSRARRSVFYEMAGLLVFAAPILYGMIGPLHLFGTLSVFPYGLPDTPLFWWPLTCWPILIVFGVWGLTGLWITDKTPLSGPWLLGITGTLCLSALIADMGGGVALYADRIVVRDLNRFSVAQETLWLKDVRSVSLLCDKTTRYVRRGGSKRLPDAAEYRVSFANGRVVNLTEGDYKTRVQARWLKAMTTVDARLSANGVPRRLSPDQDPAIYGQCLNLFTDDFAPQDRAAYTYLFSPDAPK</sequence>
<dbReference type="RefSeq" id="WP_272747967.1">
    <property type="nucleotide sequence ID" value="NZ_JAQQKX010000006.1"/>
</dbReference>
<keyword evidence="3" id="KW-1185">Reference proteome</keyword>
<gene>
    <name evidence="2" type="ORF">PQU92_09450</name>
</gene>
<comment type="caution">
    <text evidence="2">The sequence shown here is derived from an EMBL/GenBank/DDBJ whole genome shotgun (WGS) entry which is preliminary data.</text>
</comment>
<evidence type="ECO:0000313" key="2">
    <source>
        <dbReference type="EMBL" id="MDC7683500.1"/>
    </source>
</evidence>
<dbReference type="EMBL" id="JAQQKX010000006">
    <property type="protein sequence ID" value="MDC7683500.1"/>
    <property type="molecule type" value="Genomic_DNA"/>
</dbReference>
<evidence type="ECO:0000256" key="1">
    <source>
        <dbReference type="SAM" id="Phobius"/>
    </source>
</evidence>
<feature type="transmembrane region" description="Helical" evidence="1">
    <location>
        <begin position="51"/>
        <end position="73"/>
    </location>
</feature>